<feature type="compositionally biased region" description="Acidic residues" evidence="1">
    <location>
        <begin position="108"/>
        <end position="118"/>
    </location>
</feature>
<feature type="region of interest" description="Disordered" evidence="1">
    <location>
        <begin position="92"/>
        <end position="286"/>
    </location>
</feature>
<gene>
    <name evidence="2" type="ORF">BaRGS_00029074</name>
</gene>
<dbReference type="Proteomes" id="UP001519460">
    <property type="component" value="Unassembled WGS sequence"/>
</dbReference>
<feature type="compositionally biased region" description="Basic and acidic residues" evidence="1">
    <location>
        <begin position="249"/>
        <end position="260"/>
    </location>
</feature>
<keyword evidence="3" id="KW-1185">Reference proteome</keyword>
<sequence>VPGQQQQYKLIVGCLSCIKPLASKATTRISLGNSTERKTAKSPNAGSTTPATAPASPTTATTPDGGDQVTKPRVRRSRSFGDAYLFSRRQSLQTSGFASPEWSAPSVIDEDGGEELDSEAGIPTSAEDKNESDALTSQPRHMQSKRDSYPGEKTPKGDYFARRSSAVIPLPDSRSNSPREKVHSQKAGHGVEKADRAAEFHIGSPRDDGKNAVSFPFELNQAKSGGRDRNSSGDKSKRKSVCVVAPSEMKLRRSNSERFSPEPNGQLKTSLTTRRSTITTTSRFVP</sequence>
<feature type="non-terminal residue" evidence="2">
    <location>
        <position position="1"/>
    </location>
</feature>
<protein>
    <submittedName>
        <fullName evidence="2">Uncharacterized protein</fullName>
    </submittedName>
</protein>
<feature type="compositionally biased region" description="Basic and acidic residues" evidence="1">
    <location>
        <begin position="177"/>
        <end position="210"/>
    </location>
</feature>
<evidence type="ECO:0000313" key="3">
    <source>
        <dbReference type="Proteomes" id="UP001519460"/>
    </source>
</evidence>
<evidence type="ECO:0000313" key="2">
    <source>
        <dbReference type="EMBL" id="KAK7479698.1"/>
    </source>
</evidence>
<name>A0ABD0JYT2_9CAEN</name>
<feature type="compositionally biased region" description="Low complexity" evidence="1">
    <location>
        <begin position="269"/>
        <end position="286"/>
    </location>
</feature>
<evidence type="ECO:0000256" key="1">
    <source>
        <dbReference type="SAM" id="MobiDB-lite"/>
    </source>
</evidence>
<comment type="caution">
    <text evidence="2">The sequence shown here is derived from an EMBL/GenBank/DDBJ whole genome shotgun (WGS) entry which is preliminary data.</text>
</comment>
<accession>A0ABD0JYT2</accession>
<organism evidence="2 3">
    <name type="scientific">Batillaria attramentaria</name>
    <dbReference type="NCBI Taxonomy" id="370345"/>
    <lineage>
        <taxon>Eukaryota</taxon>
        <taxon>Metazoa</taxon>
        <taxon>Spiralia</taxon>
        <taxon>Lophotrochozoa</taxon>
        <taxon>Mollusca</taxon>
        <taxon>Gastropoda</taxon>
        <taxon>Caenogastropoda</taxon>
        <taxon>Sorbeoconcha</taxon>
        <taxon>Cerithioidea</taxon>
        <taxon>Batillariidae</taxon>
        <taxon>Batillaria</taxon>
    </lineage>
</organism>
<proteinExistence type="predicted"/>
<reference evidence="2 3" key="1">
    <citation type="journal article" date="2023" name="Sci. Data">
        <title>Genome assembly of the Korean intertidal mud-creeper Batillaria attramentaria.</title>
        <authorList>
            <person name="Patra A.K."/>
            <person name="Ho P.T."/>
            <person name="Jun S."/>
            <person name="Lee S.J."/>
            <person name="Kim Y."/>
            <person name="Won Y.J."/>
        </authorList>
    </citation>
    <scope>NUCLEOTIDE SEQUENCE [LARGE SCALE GENOMIC DNA]</scope>
    <source>
        <strain evidence="2">Wonlab-2016</strain>
    </source>
</reference>
<dbReference type="EMBL" id="JACVVK020000297">
    <property type="protein sequence ID" value="KAK7479698.1"/>
    <property type="molecule type" value="Genomic_DNA"/>
</dbReference>
<dbReference type="AlphaFoldDB" id="A0ABD0JYT2"/>
<feature type="region of interest" description="Disordered" evidence="1">
    <location>
        <begin position="26"/>
        <end position="76"/>
    </location>
</feature>
<feature type="compositionally biased region" description="Basic and acidic residues" evidence="1">
    <location>
        <begin position="144"/>
        <end position="161"/>
    </location>
</feature>
<feature type="compositionally biased region" description="Basic and acidic residues" evidence="1">
    <location>
        <begin position="225"/>
        <end position="235"/>
    </location>
</feature>
<feature type="compositionally biased region" description="Low complexity" evidence="1">
    <location>
        <begin position="47"/>
        <end position="63"/>
    </location>
</feature>